<accession>A0A0B7FIW5</accession>
<keyword evidence="2" id="KW-1185">Reference proteome</keyword>
<organism evidence="1 2">
    <name type="scientific">Thanatephorus cucumeris (strain AG1-IB / isolate 7/3/14)</name>
    <name type="common">Lettuce bottom rot fungus</name>
    <name type="synonym">Rhizoctonia solani</name>
    <dbReference type="NCBI Taxonomy" id="1108050"/>
    <lineage>
        <taxon>Eukaryota</taxon>
        <taxon>Fungi</taxon>
        <taxon>Dikarya</taxon>
        <taxon>Basidiomycota</taxon>
        <taxon>Agaricomycotina</taxon>
        <taxon>Agaricomycetes</taxon>
        <taxon>Cantharellales</taxon>
        <taxon>Ceratobasidiaceae</taxon>
        <taxon>Rhizoctonia</taxon>
        <taxon>Rhizoctonia solani AG-1</taxon>
    </lineage>
</organism>
<reference evidence="1 2" key="1">
    <citation type="submission" date="2014-11" db="EMBL/GenBank/DDBJ databases">
        <authorList>
            <person name="Wibberg Daniel"/>
        </authorList>
    </citation>
    <scope>NUCLEOTIDE SEQUENCE [LARGE SCALE GENOMIC DNA]</scope>
    <source>
        <strain evidence="1">Rhizoctonia solani AG1-IB 7/3/14</strain>
    </source>
</reference>
<protein>
    <submittedName>
        <fullName evidence="1">Uncharacterized protein</fullName>
    </submittedName>
</protein>
<dbReference type="EMBL" id="LN679125">
    <property type="protein sequence ID" value="CEL56879.1"/>
    <property type="molecule type" value="Genomic_DNA"/>
</dbReference>
<evidence type="ECO:0000313" key="2">
    <source>
        <dbReference type="Proteomes" id="UP000059188"/>
    </source>
</evidence>
<gene>
    <name evidence="1" type="ORF">RSOLAG1IB_08157</name>
</gene>
<evidence type="ECO:0000313" key="1">
    <source>
        <dbReference type="EMBL" id="CEL56879.1"/>
    </source>
</evidence>
<name>A0A0B7FIW5_THACB</name>
<dbReference type="Proteomes" id="UP000059188">
    <property type="component" value="Unassembled WGS sequence"/>
</dbReference>
<dbReference type="AlphaFoldDB" id="A0A0B7FIW5"/>
<sequence>MSATVSDAKLMRLLEVIPKWQGSQVLIAPIEPNLVYAGSSTGSGTPSLMNKHSYLAIHVSIVVHDSTV</sequence>
<proteinExistence type="predicted"/>